<dbReference type="CDD" id="cd00054">
    <property type="entry name" value="EGF_CA"/>
    <property type="match status" value="1"/>
</dbReference>
<dbReference type="SUPFAM" id="SSF57196">
    <property type="entry name" value="EGF/Laminin"/>
    <property type="match status" value="1"/>
</dbReference>
<evidence type="ECO:0000256" key="5">
    <source>
        <dbReference type="SAM" id="SignalP"/>
    </source>
</evidence>
<reference evidence="7 8" key="1">
    <citation type="submission" date="2019-08" db="EMBL/GenBank/DDBJ databases">
        <authorList>
            <person name="Alioto T."/>
            <person name="Alioto T."/>
            <person name="Gomez Garrido J."/>
        </authorList>
    </citation>
    <scope>NUCLEOTIDE SEQUENCE [LARGE SCALE GENOMIC DNA]</scope>
</reference>
<protein>
    <submittedName>
        <fullName evidence="7">EGF-like calcium-binding domain</fullName>
    </submittedName>
</protein>
<dbReference type="GO" id="GO:0005509">
    <property type="term" value="F:calcium ion binding"/>
    <property type="evidence" value="ECO:0007669"/>
    <property type="project" value="InterPro"/>
</dbReference>
<evidence type="ECO:0000313" key="8">
    <source>
        <dbReference type="Proteomes" id="UP000325440"/>
    </source>
</evidence>
<feature type="signal peptide" evidence="5">
    <location>
        <begin position="1"/>
        <end position="21"/>
    </location>
</feature>
<evidence type="ECO:0000256" key="2">
    <source>
        <dbReference type="ARBA" id="ARBA00022729"/>
    </source>
</evidence>
<dbReference type="InterPro" id="IPR001881">
    <property type="entry name" value="EGF-like_Ca-bd_dom"/>
</dbReference>
<organism evidence="7 8">
    <name type="scientific">Cinara cedri</name>
    <dbReference type="NCBI Taxonomy" id="506608"/>
    <lineage>
        <taxon>Eukaryota</taxon>
        <taxon>Metazoa</taxon>
        <taxon>Ecdysozoa</taxon>
        <taxon>Arthropoda</taxon>
        <taxon>Hexapoda</taxon>
        <taxon>Insecta</taxon>
        <taxon>Pterygota</taxon>
        <taxon>Neoptera</taxon>
        <taxon>Paraneoptera</taxon>
        <taxon>Hemiptera</taxon>
        <taxon>Sternorrhyncha</taxon>
        <taxon>Aphidomorpha</taxon>
        <taxon>Aphidoidea</taxon>
        <taxon>Aphididae</taxon>
        <taxon>Lachninae</taxon>
        <taxon>Cinara</taxon>
    </lineage>
</organism>
<evidence type="ECO:0000256" key="4">
    <source>
        <dbReference type="ARBA" id="ARBA00023157"/>
    </source>
</evidence>
<accession>A0A5E4MJ51</accession>
<keyword evidence="4" id="KW-1015">Disulfide bond</keyword>
<keyword evidence="8" id="KW-1185">Reference proteome</keyword>
<dbReference type="AlphaFoldDB" id="A0A5E4MJ51"/>
<dbReference type="PANTHER" id="PTHR24034">
    <property type="entry name" value="EGF-LIKE DOMAIN-CONTAINING PROTEIN"/>
    <property type="match status" value="1"/>
</dbReference>
<keyword evidence="2 5" id="KW-0732">Signal</keyword>
<evidence type="ECO:0000313" key="7">
    <source>
        <dbReference type="EMBL" id="VVC30461.1"/>
    </source>
</evidence>
<dbReference type="OrthoDB" id="5985519at2759"/>
<dbReference type="Pfam" id="PF07645">
    <property type="entry name" value="EGF_CA"/>
    <property type="match status" value="1"/>
</dbReference>
<keyword evidence="1" id="KW-0245">EGF-like domain</keyword>
<evidence type="ECO:0000259" key="6">
    <source>
        <dbReference type="SMART" id="SM00179"/>
    </source>
</evidence>
<proteinExistence type="predicted"/>
<dbReference type="InterPro" id="IPR049883">
    <property type="entry name" value="NOTCH1_EGF-like"/>
</dbReference>
<evidence type="ECO:0000256" key="3">
    <source>
        <dbReference type="ARBA" id="ARBA00022737"/>
    </source>
</evidence>
<dbReference type="Gene3D" id="2.10.25.10">
    <property type="entry name" value="Laminin"/>
    <property type="match status" value="1"/>
</dbReference>
<sequence length="399" mass="46593">MSMLMWICLIAVWALLVSTEGQGFIDDDSNVSLDVDNRDDDSWTSEAVLDVAFYLRLYKFNDFDRRYYLKSDKNSSYFYAQFPVPPLISFHWEVYEKCSENVLTCLKYLQDVISDTQFQRISSTVHVMRQMNWTMEKNSNMIRMVNDECLRLKMSDWEKPVPFRGPLDRFRWRVTASYFMCWYTMQNISLLSVFNEPCDDIGECYRAEELPDFRADNKLPYQCALYSFCPDPCCPLRRVTAPEECHDVNPCRHTMTEATEKSCKFVRNQNTRLPSVIYNEWNVSCACTAGYEYDSRYGACIDINECATVSDICDKNSEICINLRGHHKCICRWGFTWSTDQRICVTDTAVKRAEIRFASRNDFNSVKTSTSIAASTNSIWTIVKNIWHRHSPSLFRSGS</sequence>
<dbReference type="Proteomes" id="UP000325440">
    <property type="component" value="Unassembled WGS sequence"/>
</dbReference>
<dbReference type="EMBL" id="CABPRJ010000518">
    <property type="protein sequence ID" value="VVC30461.1"/>
    <property type="molecule type" value="Genomic_DNA"/>
</dbReference>
<keyword evidence="3" id="KW-0677">Repeat</keyword>
<evidence type="ECO:0000256" key="1">
    <source>
        <dbReference type="ARBA" id="ARBA00022536"/>
    </source>
</evidence>
<name>A0A5E4MJ51_9HEMI</name>
<dbReference type="PANTHER" id="PTHR24034:SF209">
    <property type="entry name" value="EGF-LIKE DOMAIN-CONTAINING PROTEIN"/>
    <property type="match status" value="1"/>
</dbReference>
<dbReference type="InterPro" id="IPR050751">
    <property type="entry name" value="ECM_structural_protein"/>
</dbReference>
<feature type="chain" id="PRO_5023034346" evidence="5">
    <location>
        <begin position="22"/>
        <end position="399"/>
    </location>
</feature>
<dbReference type="SMART" id="SM00179">
    <property type="entry name" value="EGF_CA"/>
    <property type="match status" value="1"/>
</dbReference>
<gene>
    <name evidence="7" type="ORF">CINCED_3A003947</name>
</gene>
<feature type="domain" description="EGF-like calcium-binding" evidence="6">
    <location>
        <begin position="302"/>
        <end position="345"/>
    </location>
</feature>